<evidence type="ECO:0000256" key="6">
    <source>
        <dbReference type="SAM" id="Phobius"/>
    </source>
</evidence>
<proteinExistence type="predicted"/>
<evidence type="ECO:0000313" key="7">
    <source>
        <dbReference type="EMBL" id="KAL3417614.1"/>
    </source>
</evidence>
<dbReference type="Proteomes" id="UP001629113">
    <property type="component" value="Unassembled WGS sequence"/>
</dbReference>
<evidence type="ECO:0000256" key="3">
    <source>
        <dbReference type="ARBA" id="ARBA00022989"/>
    </source>
</evidence>
<keyword evidence="8" id="KW-1185">Reference proteome</keyword>
<keyword evidence="3 6" id="KW-1133">Transmembrane helix</keyword>
<evidence type="ECO:0000256" key="4">
    <source>
        <dbReference type="ARBA" id="ARBA00023136"/>
    </source>
</evidence>
<reference evidence="7 8" key="1">
    <citation type="submission" date="2024-06" db="EMBL/GenBank/DDBJ databases">
        <title>Complete genome of Phlyctema vagabunda strain 19-DSS-EL-015.</title>
        <authorList>
            <person name="Fiorenzani C."/>
        </authorList>
    </citation>
    <scope>NUCLEOTIDE SEQUENCE [LARGE SCALE GENOMIC DNA]</scope>
    <source>
        <strain evidence="7 8">19-DSS-EL-015</strain>
    </source>
</reference>
<comment type="caution">
    <text evidence="7">The sequence shown here is derived from an EMBL/GenBank/DDBJ whole genome shotgun (WGS) entry which is preliminary data.</text>
</comment>
<dbReference type="Gene3D" id="1.20.58.340">
    <property type="entry name" value="Magnesium transport protein CorA, transmembrane region"/>
    <property type="match status" value="1"/>
</dbReference>
<evidence type="ECO:0000313" key="8">
    <source>
        <dbReference type="Proteomes" id="UP001629113"/>
    </source>
</evidence>
<dbReference type="Pfam" id="PF01544">
    <property type="entry name" value="CorA"/>
    <property type="match status" value="1"/>
</dbReference>
<comment type="subcellular location">
    <subcellularLocation>
        <location evidence="1">Membrane</location>
        <topology evidence="1">Multi-pass membrane protein</topology>
    </subcellularLocation>
</comment>
<evidence type="ECO:0000256" key="1">
    <source>
        <dbReference type="ARBA" id="ARBA00004141"/>
    </source>
</evidence>
<protein>
    <submittedName>
        <fullName evidence="7">Uncharacterized protein</fullName>
    </submittedName>
</protein>
<sequence>MAPKGVGLAKSAQRYEDYIADHACRSQDKYLYCGLHFRGLSHLLSPRTNVIHVDSSSESMSAPFSHVVLRSFGQQGLDFEAFDGTTGMDLFHKAKYFRQQLHFLEDKDFYDFPPNPSNASKIWRIRVPTIFKRHTALSTSEIRQLRRGQKKATRKYLRSVNSVGQSLVRSFGVLDETTFILEQEISVYIPYRRAGAWTALIWLDSGSSLHNLYDLPWHIRSKSDTQRRPLRDDPLPIVRHIPAKHLSSLRRTPTGSGSDLSEHTAPDGSPLSLLDHTPQSLHHLPEQYGIGLNPKIASSDPFYALSELLFISASSETQLINRLEASLDEINDTYEGDETAAVENLSYIHRLASSHLQYIDSMKAFVTDGASHYWPQPQPVLPESATLQSLLIEDFGSLSARAEHLTGQLLQAMNFISNQVLLEESRKVMEVAGNTQRLTLLAFFFLPFTFTTSLFGTNFLEFGTGKKSIWILFATLVPVTILSTLLCLWPTVVAMDWKKITSFRAVLRSRSE</sequence>
<gene>
    <name evidence="7" type="ORF">PVAG01_10624</name>
</gene>
<feature type="region of interest" description="Disordered" evidence="5">
    <location>
        <begin position="248"/>
        <end position="276"/>
    </location>
</feature>
<keyword evidence="2 6" id="KW-0812">Transmembrane</keyword>
<name>A0ABR4P2U1_9HELO</name>
<dbReference type="InterPro" id="IPR002523">
    <property type="entry name" value="MgTranspt_CorA/ZnTranspt_ZntB"/>
</dbReference>
<accession>A0ABR4P2U1</accession>
<feature type="transmembrane region" description="Helical" evidence="6">
    <location>
        <begin position="438"/>
        <end position="457"/>
    </location>
</feature>
<evidence type="ECO:0000256" key="5">
    <source>
        <dbReference type="SAM" id="MobiDB-lite"/>
    </source>
</evidence>
<dbReference type="SUPFAM" id="SSF144083">
    <property type="entry name" value="Magnesium transport protein CorA, transmembrane region"/>
    <property type="match status" value="1"/>
</dbReference>
<evidence type="ECO:0000256" key="2">
    <source>
        <dbReference type="ARBA" id="ARBA00022692"/>
    </source>
</evidence>
<organism evidence="7 8">
    <name type="scientific">Phlyctema vagabunda</name>
    <dbReference type="NCBI Taxonomy" id="108571"/>
    <lineage>
        <taxon>Eukaryota</taxon>
        <taxon>Fungi</taxon>
        <taxon>Dikarya</taxon>
        <taxon>Ascomycota</taxon>
        <taxon>Pezizomycotina</taxon>
        <taxon>Leotiomycetes</taxon>
        <taxon>Helotiales</taxon>
        <taxon>Dermateaceae</taxon>
        <taxon>Phlyctema</taxon>
    </lineage>
</organism>
<feature type="compositionally biased region" description="Polar residues" evidence="5">
    <location>
        <begin position="249"/>
        <end position="259"/>
    </location>
</feature>
<feature type="transmembrane region" description="Helical" evidence="6">
    <location>
        <begin position="469"/>
        <end position="494"/>
    </location>
</feature>
<dbReference type="InterPro" id="IPR045863">
    <property type="entry name" value="CorA_TM1_TM2"/>
</dbReference>
<keyword evidence="4 6" id="KW-0472">Membrane</keyword>
<dbReference type="EMBL" id="JBFCZG010000010">
    <property type="protein sequence ID" value="KAL3417614.1"/>
    <property type="molecule type" value="Genomic_DNA"/>
</dbReference>